<evidence type="ECO:0000256" key="2">
    <source>
        <dbReference type="ARBA" id="ARBA00022747"/>
    </source>
</evidence>
<dbReference type="InterPro" id="IPR051212">
    <property type="entry name" value="Type-I_RE_S_subunit"/>
</dbReference>
<dbReference type="Proteomes" id="UP000186819">
    <property type="component" value="Unassembled WGS sequence"/>
</dbReference>
<dbReference type="InterPro" id="IPR044946">
    <property type="entry name" value="Restrct_endonuc_typeI_TRD_sf"/>
</dbReference>
<name>A0A1N6Q1H2_9RHOO</name>
<dbReference type="Gene3D" id="3.90.220.20">
    <property type="entry name" value="DNA methylase specificity domains"/>
    <property type="match status" value="2"/>
</dbReference>
<dbReference type="Pfam" id="PF01420">
    <property type="entry name" value="Methylase_S"/>
    <property type="match status" value="2"/>
</dbReference>
<evidence type="ECO:0000256" key="1">
    <source>
        <dbReference type="ARBA" id="ARBA00010923"/>
    </source>
</evidence>
<protein>
    <submittedName>
        <fullName evidence="5">Type I restriction enzyme, S subunit</fullName>
    </submittedName>
</protein>
<dbReference type="GO" id="GO:0009307">
    <property type="term" value="P:DNA restriction-modification system"/>
    <property type="evidence" value="ECO:0007669"/>
    <property type="project" value="UniProtKB-KW"/>
</dbReference>
<dbReference type="CDD" id="cd17261">
    <property type="entry name" value="RMtype1_S_EcoKI-TRD2-CR2_like"/>
    <property type="match status" value="1"/>
</dbReference>
<keyword evidence="3" id="KW-0238">DNA-binding</keyword>
<dbReference type="PANTHER" id="PTHR43140">
    <property type="entry name" value="TYPE-1 RESTRICTION ENZYME ECOKI SPECIFICITY PROTEIN"/>
    <property type="match status" value="1"/>
</dbReference>
<dbReference type="RefSeq" id="WP_076600804.1">
    <property type="nucleotide sequence ID" value="NZ_FTMD01000002.1"/>
</dbReference>
<evidence type="ECO:0000313" key="5">
    <source>
        <dbReference type="EMBL" id="SIQ10393.1"/>
    </source>
</evidence>
<accession>A0A1N6Q1H2</accession>
<sequence>MTAGWETKTLDQISLNLDSKRVPITKADRVGGMYPYYGASGIVDYVADYIFDCDALLVSEDGANLLARSTPIAFSVSGKYWVNNHAHILKFGSLTTQRFVELYLESIPLNDYVTGAAQPKLNQKALNSIPIPYPPLGEQDRIVAILDEAFDGIATARSNAEQNLRNVRALFESHLQAVFSQRGEGWMETILEHVLVEQPRNGWSPPAANHSDAGVPVLTLSAVTGFQFRANKIKFTSAKTDSRRHYWVENGDLLITRSNTPELVGHVAIASGLTEPTIYPDLIMRMIPAPDLMLAEFLYYQLRSPSLRLEITGRAQGANPTMKKISKRAVQTLPIAVPPISTQRKIVHQLHSLTEETRRLESLYQRKLAALDELKKSLLHQAFSGRL</sequence>
<keyword evidence="6" id="KW-1185">Reference proteome</keyword>
<gene>
    <name evidence="5" type="ORF">SAMN05421829_102297</name>
</gene>
<evidence type="ECO:0000313" key="6">
    <source>
        <dbReference type="Proteomes" id="UP000186819"/>
    </source>
</evidence>
<keyword evidence="2" id="KW-0680">Restriction system</keyword>
<feature type="domain" description="Type I restriction modification DNA specificity" evidence="4">
    <location>
        <begin position="4"/>
        <end position="151"/>
    </location>
</feature>
<dbReference type="InterPro" id="IPR000055">
    <property type="entry name" value="Restrct_endonuc_typeI_TRD"/>
</dbReference>
<organism evidence="5 6">
    <name type="scientific">Aromatoleum tolulyticum</name>
    <dbReference type="NCBI Taxonomy" id="34027"/>
    <lineage>
        <taxon>Bacteria</taxon>
        <taxon>Pseudomonadati</taxon>
        <taxon>Pseudomonadota</taxon>
        <taxon>Betaproteobacteria</taxon>
        <taxon>Rhodocyclales</taxon>
        <taxon>Rhodocyclaceae</taxon>
        <taxon>Aromatoleum</taxon>
    </lineage>
</organism>
<feature type="domain" description="Type I restriction modification DNA specificity" evidence="4">
    <location>
        <begin position="216"/>
        <end position="360"/>
    </location>
</feature>
<evidence type="ECO:0000256" key="3">
    <source>
        <dbReference type="ARBA" id="ARBA00023125"/>
    </source>
</evidence>
<evidence type="ECO:0000259" key="4">
    <source>
        <dbReference type="Pfam" id="PF01420"/>
    </source>
</evidence>
<dbReference type="OrthoDB" id="5298944at2"/>
<dbReference type="AlphaFoldDB" id="A0A1N6Q1H2"/>
<dbReference type="EMBL" id="FTMD01000002">
    <property type="protein sequence ID" value="SIQ10393.1"/>
    <property type="molecule type" value="Genomic_DNA"/>
</dbReference>
<proteinExistence type="inferred from homology"/>
<comment type="similarity">
    <text evidence="1">Belongs to the type-I restriction system S methylase family.</text>
</comment>
<dbReference type="PANTHER" id="PTHR43140:SF1">
    <property type="entry name" value="TYPE I RESTRICTION ENZYME ECOKI SPECIFICITY SUBUNIT"/>
    <property type="match status" value="1"/>
</dbReference>
<dbReference type="GO" id="GO:0003677">
    <property type="term" value="F:DNA binding"/>
    <property type="evidence" value="ECO:0007669"/>
    <property type="project" value="UniProtKB-KW"/>
</dbReference>
<dbReference type="SUPFAM" id="SSF116734">
    <property type="entry name" value="DNA methylase specificity domain"/>
    <property type="match status" value="2"/>
</dbReference>
<reference evidence="6" key="1">
    <citation type="submission" date="2017-01" db="EMBL/GenBank/DDBJ databases">
        <authorList>
            <person name="Varghese N."/>
            <person name="Submissions S."/>
        </authorList>
    </citation>
    <scope>NUCLEOTIDE SEQUENCE [LARGE SCALE GENOMIC DNA]</scope>
    <source>
        <strain evidence="6">ATCC 51758</strain>
    </source>
</reference>
<dbReference type="CDD" id="cd17262">
    <property type="entry name" value="RMtype1_S_Aco12261I-TRD2-CR2"/>
    <property type="match status" value="1"/>
</dbReference>
<dbReference type="STRING" id="34027.SAMN05421829_102297"/>